<evidence type="ECO:0000313" key="8">
    <source>
        <dbReference type="EMBL" id="OQE34902.1"/>
    </source>
</evidence>
<accession>A0A1V6U8S2</accession>
<dbReference type="EMBL" id="MDDG01000015">
    <property type="protein sequence ID" value="OQE34902.1"/>
    <property type="molecule type" value="Genomic_DNA"/>
</dbReference>
<gene>
    <name evidence="8" type="ORF">PENCOP_c015G01330</name>
</gene>
<comment type="caution">
    <text evidence="8">The sequence shown here is derived from an EMBL/GenBank/DDBJ whole genome shotgun (WGS) entry which is preliminary data.</text>
</comment>
<comment type="similarity">
    <text evidence="5">Belongs to the SAT4 family.</text>
</comment>
<keyword evidence="9" id="KW-1185">Reference proteome</keyword>
<dbReference type="GO" id="GO:0016020">
    <property type="term" value="C:membrane"/>
    <property type="evidence" value="ECO:0007669"/>
    <property type="project" value="UniProtKB-SubCell"/>
</dbReference>
<dbReference type="PANTHER" id="PTHR33048:SF47">
    <property type="entry name" value="INTEGRAL MEMBRANE PROTEIN-RELATED"/>
    <property type="match status" value="1"/>
</dbReference>
<keyword evidence="3 6" id="KW-1133">Transmembrane helix</keyword>
<dbReference type="Proteomes" id="UP000191500">
    <property type="component" value="Unassembled WGS sequence"/>
</dbReference>
<organism evidence="8 9">
    <name type="scientific">Penicillium coprophilum</name>
    <dbReference type="NCBI Taxonomy" id="36646"/>
    <lineage>
        <taxon>Eukaryota</taxon>
        <taxon>Fungi</taxon>
        <taxon>Dikarya</taxon>
        <taxon>Ascomycota</taxon>
        <taxon>Pezizomycotina</taxon>
        <taxon>Eurotiomycetes</taxon>
        <taxon>Eurotiomycetidae</taxon>
        <taxon>Eurotiales</taxon>
        <taxon>Aspergillaceae</taxon>
        <taxon>Penicillium</taxon>
    </lineage>
</organism>
<dbReference type="AlphaFoldDB" id="A0A1V6U8S2"/>
<feature type="transmembrane region" description="Helical" evidence="6">
    <location>
        <begin position="165"/>
        <end position="191"/>
    </location>
</feature>
<sequence>MFSCLIVHICGCPRIKAESFFLGRLFGINFTIMAPPLATLGHSLGHNTLGKTDIAVQSVFLAIGFVSVTLRLWSRRLQRISLTLDDLLIIIATFLMAGRYAVEIIMVVLCGMGLHATEVTDVGGAEVSIQFNELTYAGELLWVTVVALVQLSILNYYVHNFGERYIALLAYAIMGLCSALWVAAFFATAFFCTPPKRIWLVDTPGHCGDRKMLHTGVHASETILSFFIVIISFPLVWGTSLSKTRKTVLVCIQFLGLAIISIVAVRTKLEFDLDPGDTTYGSVRKSMLSCIAALLGIITACLPTLEPVIRKILGISASPSPVHTSIYDPTFARYWTTVLSGGRLEEPEMPLVTVTQPFMAKMSHLAPGHIQVTSHWEIHSARGSARLDRSPVRQA</sequence>
<evidence type="ECO:0000256" key="6">
    <source>
        <dbReference type="SAM" id="Phobius"/>
    </source>
</evidence>
<evidence type="ECO:0000256" key="3">
    <source>
        <dbReference type="ARBA" id="ARBA00022989"/>
    </source>
</evidence>
<feature type="transmembrane region" description="Helical" evidence="6">
    <location>
        <begin position="134"/>
        <end position="158"/>
    </location>
</feature>
<comment type="subcellular location">
    <subcellularLocation>
        <location evidence="1">Membrane</location>
        <topology evidence="1">Multi-pass membrane protein</topology>
    </subcellularLocation>
</comment>
<evidence type="ECO:0000256" key="2">
    <source>
        <dbReference type="ARBA" id="ARBA00022692"/>
    </source>
</evidence>
<keyword evidence="4 6" id="KW-0472">Membrane</keyword>
<feature type="transmembrane region" description="Helical" evidence="6">
    <location>
        <begin position="222"/>
        <end position="241"/>
    </location>
</feature>
<feature type="transmembrane region" description="Helical" evidence="6">
    <location>
        <begin position="248"/>
        <end position="266"/>
    </location>
</feature>
<name>A0A1V6U8S2_9EURO</name>
<reference evidence="9" key="1">
    <citation type="journal article" date="2017" name="Nat. Microbiol.">
        <title>Global analysis of biosynthetic gene clusters reveals vast potential of secondary metabolite production in Penicillium species.</title>
        <authorList>
            <person name="Nielsen J.C."/>
            <person name="Grijseels S."/>
            <person name="Prigent S."/>
            <person name="Ji B."/>
            <person name="Dainat J."/>
            <person name="Nielsen K.F."/>
            <person name="Frisvad J.C."/>
            <person name="Workman M."/>
            <person name="Nielsen J."/>
        </authorList>
    </citation>
    <scope>NUCLEOTIDE SEQUENCE [LARGE SCALE GENOMIC DNA]</scope>
    <source>
        <strain evidence="9">IBT 31321</strain>
    </source>
</reference>
<feature type="domain" description="Rhodopsin" evidence="7">
    <location>
        <begin position="70"/>
        <end position="311"/>
    </location>
</feature>
<evidence type="ECO:0000259" key="7">
    <source>
        <dbReference type="Pfam" id="PF20684"/>
    </source>
</evidence>
<proteinExistence type="inferred from homology"/>
<evidence type="ECO:0000256" key="4">
    <source>
        <dbReference type="ARBA" id="ARBA00023136"/>
    </source>
</evidence>
<evidence type="ECO:0000313" key="9">
    <source>
        <dbReference type="Proteomes" id="UP000191500"/>
    </source>
</evidence>
<feature type="transmembrane region" description="Helical" evidence="6">
    <location>
        <begin position="286"/>
        <end position="305"/>
    </location>
</feature>
<keyword evidence="2 6" id="KW-0812">Transmembrane</keyword>
<dbReference type="InterPro" id="IPR052337">
    <property type="entry name" value="SAT4-like"/>
</dbReference>
<dbReference type="Pfam" id="PF20684">
    <property type="entry name" value="Fung_rhodopsin"/>
    <property type="match status" value="1"/>
</dbReference>
<dbReference type="PANTHER" id="PTHR33048">
    <property type="entry name" value="PTH11-LIKE INTEGRAL MEMBRANE PROTEIN (AFU_ORTHOLOGUE AFUA_5G11245)"/>
    <property type="match status" value="1"/>
</dbReference>
<dbReference type="InterPro" id="IPR049326">
    <property type="entry name" value="Rhodopsin_dom_fungi"/>
</dbReference>
<evidence type="ECO:0000256" key="5">
    <source>
        <dbReference type="ARBA" id="ARBA00038359"/>
    </source>
</evidence>
<feature type="transmembrane region" description="Helical" evidence="6">
    <location>
        <begin position="21"/>
        <end position="42"/>
    </location>
</feature>
<feature type="transmembrane region" description="Helical" evidence="6">
    <location>
        <begin position="86"/>
        <end position="114"/>
    </location>
</feature>
<feature type="transmembrane region" description="Helical" evidence="6">
    <location>
        <begin position="54"/>
        <end position="74"/>
    </location>
</feature>
<evidence type="ECO:0000256" key="1">
    <source>
        <dbReference type="ARBA" id="ARBA00004141"/>
    </source>
</evidence>
<protein>
    <recommendedName>
        <fullName evidence="7">Rhodopsin domain-containing protein</fullName>
    </recommendedName>
</protein>